<protein>
    <submittedName>
        <fullName evidence="3 5">Uncharacterized protein</fullName>
    </submittedName>
</protein>
<dbReference type="AlphaFoldDB" id="A0A6A6Z7R6"/>
<keyword evidence="4" id="KW-1185">Reference proteome</keyword>
<evidence type="ECO:0000256" key="2">
    <source>
        <dbReference type="SAM" id="MobiDB-lite"/>
    </source>
</evidence>
<dbReference type="GeneID" id="54462488"/>
<feature type="compositionally biased region" description="Basic and acidic residues" evidence="2">
    <location>
        <begin position="198"/>
        <end position="216"/>
    </location>
</feature>
<reference evidence="5" key="3">
    <citation type="submission" date="2025-04" db="UniProtKB">
        <authorList>
            <consortium name="RefSeq"/>
        </authorList>
    </citation>
    <scope>IDENTIFICATION</scope>
    <source>
        <strain evidence="5">CBS 304.34</strain>
    </source>
</reference>
<reference evidence="3 5" key="1">
    <citation type="journal article" date="2020" name="Stud. Mycol.">
        <title>101 Dothideomycetes genomes: a test case for predicting lifestyles and emergence of pathogens.</title>
        <authorList>
            <person name="Haridas S."/>
            <person name="Albert R."/>
            <person name="Binder M."/>
            <person name="Bloem J."/>
            <person name="Labutti K."/>
            <person name="Salamov A."/>
            <person name="Andreopoulos B."/>
            <person name="Baker S."/>
            <person name="Barry K."/>
            <person name="Bills G."/>
            <person name="Bluhm B."/>
            <person name="Cannon C."/>
            <person name="Castanera R."/>
            <person name="Culley D."/>
            <person name="Daum C."/>
            <person name="Ezra D."/>
            <person name="Gonzalez J."/>
            <person name="Henrissat B."/>
            <person name="Kuo A."/>
            <person name="Liang C."/>
            <person name="Lipzen A."/>
            <person name="Lutzoni F."/>
            <person name="Magnuson J."/>
            <person name="Mondo S."/>
            <person name="Nolan M."/>
            <person name="Ohm R."/>
            <person name="Pangilinan J."/>
            <person name="Park H.-J."/>
            <person name="Ramirez L."/>
            <person name="Alfaro M."/>
            <person name="Sun H."/>
            <person name="Tritt A."/>
            <person name="Yoshinaga Y."/>
            <person name="Zwiers L.-H."/>
            <person name="Turgeon B."/>
            <person name="Goodwin S."/>
            <person name="Spatafora J."/>
            <person name="Crous P."/>
            <person name="Grigoriev I."/>
        </authorList>
    </citation>
    <scope>NUCLEOTIDE SEQUENCE</scope>
    <source>
        <strain evidence="3 5">CBS 304.34</strain>
    </source>
</reference>
<sequence>MRGWSWALEALEGGFLFWSNLDPTSRQLQRPLSSQLSSSTPHFAPFQQRIPEPVAQTSTHKSYLTMKRDWHSYLDWDDPVRNAATEREKRMIEADIARHRREFEAALREQKIKKEYEEGEIYSHIPPSNAEQLPTQFGRTLHNYNGVRSISIPAFAGIAHLSNPIAPSFMSALRRPLDTTISMARGVARRVLPFRSKAKADPGRRKRPQLDTDVFRNRNSSFEGEAPPTASNSSRKRRRIDGGVSPDTGFGARNTIFGLAMPTWQPYPNAIAPGSTHLNPIVIQETIIEELEPEPGLPLRPKTEEPFHPIIEIIED</sequence>
<gene>
    <name evidence="3 5" type="ORF">BDZ99DRAFT_469879</name>
</gene>
<evidence type="ECO:0000313" key="3">
    <source>
        <dbReference type="EMBL" id="KAF2816779.1"/>
    </source>
</evidence>
<accession>A0A6A6Z7R6</accession>
<dbReference type="OrthoDB" id="10370552at2759"/>
<feature type="coiled-coil region" evidence="1">
    <location>
        <begin position="82"/>
        <end position="109"/>
    </location>
</feature>
<dbReference type="RefSeq" id="XP_033583743.1">
    <property type="nucleotide sequence ID" value="XM_033721595.1"/>
</dbReference>
<evidence type="ECO:0000313" key="5">
    <source>
        <dbReference type="RefSeq" id="XP_033583743.1"/>
    </source>
</evidence>
<proteinExistence type="predicted"/>
<feature type="region of interest" description="Disordered" evidence="2">
    <location>
        <begin position="195"/>
        <end position="247"/>
    </location>
</feature>
<evidence type="ECO:0000313" key="4">
    <source>
        <dbReference type="Proteomes" id="UP000504636"/>
    </source>
</evidence>
<dbReference type="EMBL" id="MU003692">
    <property type="protein sequence ID" value="KAF2816779.1"/>
    <property type="molecule type" value="Genomic_DNA"/>
</dbReference>
<organism evidence="3">
    <name type="scientific">Mytilinidion resinicola</name>
    <dbReference type="NCBI Taxonomy" id="574789"/>
    <lineage>
        <taxon>Eukaryota</taxon>
        <taxon>Fungi</taxon>
        <taxon>Dikarya</taxon>
        <taxon>Ascomycota</taxon>
        <taxon>Pezizomycotina</taxon>
        <taxon>Dothideomycetes</taxon>
        <taxon>Pleosporomycetidae</taxon>
        <taxon>Mytilinidiales</taxon>
        <taxon>Mytilinidiaceae</taxon>
        <taxon>Mytilinidion</taxon>
    </lineage>
</organism>
<name>A0A6A6Z7R6_9PEZI</name>
<keyword evidence="1" id="KW-0175">Coiled coil</keyword>
<dbReference type="Proteomes" id="UP000504636">
    <property type="component" value="Unplaced"/>
</dbReference>
<evidence type="ECO:0000256" key="1">
    <source>
        <dbReference type="SAM" id="Coils"/>
    </source>
</evidence>
<reference evidence="5" key="2">
    <citation type="submission" date="2020-04" db="EMBL/GenBank/DDBJ databases">
        <authorList>
            <consortium name="NCBI Genome Project"/>
        </authorList>
    </citation>
    <scope>NUCLEOTIDE SEQUENCE</scope>
    <source>
        <strain evidence="5">CBS 304.34</strain>
    </source>
</reference>